<proteinExistence type="predicted"/>
<organism evidence="2 3">
    <name type="scientific">Rhodanobacter umsongensis</name>
    <dbReference type="NCBI Taxonomy" id="633153"/>
    <lineage>
        <taxon>Bacteria</taxon>
        <taxon>Pseudomonadati</taxon>
        <taxon>Pseudomonadota</taxon>
        <taxon>Gammaproteobacteria</taxon>
        <taxon>Lysobacterales</taxon>
        <taxon>Rhodanobacteraceae</taxon>
        <taxon>Rhodanobacter</taxon>
    </lineage>
</organism>
<name>A0ABW0JLD6_9GAMM</name>
<dbReference type="Proteomes" id="UP001596013">
    <property type="component" value="Unassembled WGS sequence"/>
</dbReference>
<comment type="caution">
    <text evidence="2">The sequence shown here is derived from an EMBL/GenBank/DDBJ whole genome shotgun (WGS) entry which is preliminary data.</text>
</comment>
<accession>A0ABW0JLD6</accession>
<evidence type="ECO:0008006" key="4">
    <source>
        <dbReference type="Google" id="ProtNLM"/>
    </source>
</evidence>
<protein>
    <recommendedName>
        <fullName evidence="4">Lipoprotein</fullName>
    </recommendedName>
</protein>
<evidence type="ECO:0000313" key="2">
    <source>
        <dbReference type="EMBL" id="MFC5436235.1"/>
    </source>
</evidence>
<dbReference type="RefSeq" id="WP_377303377.1">
    <property type="nucleotide sequence ID" value="NZ_JBHSMK010000003.1"/>
</dbReference>
<dbReference type="EMBL" id="JBHSMK010000003">
    <property type="protein sequence ID" value="MFC5436235.1"/>
    <property type="molecule type" value="Genomic_DNA"/>
</dbReference>
<feature type="region of interest" description="Disordered" evidence="1">
    <location>
        <begin position="32"/>
        <end position="55"/>
    </location>
</feature>
<evidence type="ECO:0000313" key="3">
    <source>
        <dbReference type="Proteomes" id="UP001596013"/>
    </source>
</evidence>
<reference evidence="3" key="1">
    <citation type="journal article" date="2019" name="Int. J. Syst. Evol. Microbiol.">
        <title>The Global Catalogue of Microorganisms (GCM) 10K type strain sequencing project: providing services to taxonomists for standard genome sequencing and annotation.</title>
        <authorList>
            <consortium name="The Broad Institute Genomics Platform"/>
            <consortium name="The Broad Institute Genome Sequencing Center for Infectious Disease"/>
            <person name="Wu L."/>
            <person name="Ma J."/>
        </authorList>
    </citation>
    <scope>NUCLEOTIDE SEQUENCE [LARGE SCALE GENOMIC DNA]</scope>
    <source>
        <strain evidence="3">JCM 17130</strain>
    </source>
</reference>
<dbReference type="PROSITE" id="PS51257">
    <property type="entry name" value="PROKAR_LIPOPROTEIN"/>
    <property type="match status" value="1"/>
</dbReference>
<evidence type="ECO:0000256" key="1">
    <source>
        <dbReference type="SAM" id="MobiDB-lite"/>
    </source>
</evidence>
<keyword evidence="3" id="KW-1185">Reference proteome</keyword>
<gene>
    <name evidence="2" type="ORF">ACFPME_06685</name>
</gene>
<sequence length="55" mass="5886">MRRFVSTAPVTLSVVMGTFALGGCTVPVHDRGCAAGHHDDSVSHDDHDRDRDSGH</sequence>